<organism evidence="1">
    <name type="scientific">marine metagenome</name>
    <dbReference type="NCBI Taxonomy" id="408172"/>
    <lineage>
        <taxon>unclassified sequences</taxon>
        <taxon>metagenomes</taxon>
        <taxon>ecological metagenomes</taxon>
    </lineage>
</organism>
<dbReference type="SUPFAM" id="SSF88713">
    <property type="entry name" value="Glycoside hydrolase/deacetylase"/>
    <property type="match status" value="1"/>
</dbReference>
<reference evidence="1" key="1">
    <citation type="submission" date="2018-05" db="EMBL/GenBank/DDBJ databases">
        <authorList>
            <person name="Lanie J.A."/>
            <person name="Ng W.-L."/>
            <person name="Kazmierczak K.M."/>
            <person name="Andrzejewski T.M."/>
            <person name="Davidsen T.M."/>
            <person name="Wayne K.J."/>
            <person name="Tettelin H."/>
            <person name="Glass J.I."/>
            <person name="Rusch D."/>
            <person name="Podicherti R."/>
            <person name="Tsui H.-C.T."/>
            <person name="Winkler M.E."/>
        </authorList>
    </citation>
    <scope>NUCLEOTIDE SEQUENCE</scope>
</reference>
<feature type="non-terminal residue" evidence="1">
    <location>
        <position position="1"/>
    </location>
</feature>
<dbReference type="InterPro" id="IPR011330">
    <property type="entry name" value="Glyco_hydro/deAcase_b/a-brl"/>
</dbReference>
<evidence type="ECO:0008006" key="2">
    <source>
        <dbReference type="Google" id="ProtNLM"/>
    </source>
</evidence>
<name>A0A382B160_9ZZZZ</name>
<dbReference type="GO" id="GO:0005975">
    <property type="term" value="P:carbohydrate metabolic process"/>
    <property type="evidence" value="ECO:0007669"/>
    <property type="project" value="InterPro"/>
</dbReference>
<evidence type="ECO:0000313" key="1">
    <source>
        <dbReference type="EMBL" id="SVB07560.1"/>
    </source>
</evidence>
<accession>A0A382B160</accession>
<protein>
    <recommendedName>
        <fullName evidence="2">NodB homology domain-containing protein</fullName>
    </recommendedName>
</protein>
<gene>
    <name evidence="1" type="ORF">METZ01_LOCUS160414</name>
</gene>
<dbReference type="AlphaFoldDB" id="A0A382B160"/>
<dbReference type="EMBL" id="UINC01027758">
    <property type="protein sequence ID" value="SVB07560.1"/>
    <property type="molecule type" value="Genomic_DNA"/>
</dbReference>
<sequence length="382" mass="43516">VAQPRIPHIASIEIDPAYRPEWFVESAGAHVPLPPPDVTPPRTDLPGTVIVWTDSNHSHLPLISIEQGKPHSRYDWTSWWQFVVGEQYRRLSRPLYTRLPFHYHRIPGALRNMAARLMLSSQAPSTQLSNAFPAFPIEQGFELLVHVWRRFALPPNQTTPFTSETVLTHDVDTSAGYRWVKQTAELELAYGFQSVWNVVGQVPSTHFPVLDWLVDHGCSIGLHGYNHDNKLAFLAPEQIRRRLDACRPLIERYDIRCFRSPSWFRSDALFKVLADYVTVDYSRLDTDRSCPGGVGGCLWTKPFALNGLTHVPTTVPFEDPLYWGYTPEQLVDFWRPKVDWLRACGGGIVVNTHPEPQFSGNARMLDAYARFLELLAGLHGSR</sequence>
<proteinExistence type="predicted"/>
<dbReference type="Gene3D" id="3.20.20.370">
    <property type="entry name" value="Glycoside hydrolase/deacetylase"/>
    <property type="match status" value="1"/>
</dbReference>